<dbReference type="PANTHER" id="PTHR45901:SF3">
    <property type="entry name" value="LIPOXYGENASE HOMOLOGY DOMAIN-CONTAINING PROTEIN 1"/>
    <property type="match status" value="1"/>
</dbReference>
<evidence type="ECO:0000256" key="3">
    <source>
        <dbReference type="SAM" id="SignalP"/>
    </source>
</evidence>
<dbReference type="PROSITE" id="PS50095">
    <property type="entry name" value="PLAT"/>
    <property type="match status" value="1"/>
</dbReference>
<dbReference type="SUPFAM" id="SSF49723">
    <property type="entry name" value="Lipase/lipooxygenase domain (PLAT/LH2 domain)"/>
    <property type="match status" value="1"/>
</dbReference>
<dbReference type="PANTHER" id="PTHR45901">
    <property type="entry name" value="PROTEIN CBG12474"/>
    <property type="match status" value="1"/>
</dbReference>
<accession>A0A915ID05</accession>
<dbReference type="InterPro" id="IPR001024">
    <property type="entry name" value="PLAT/LH2_dom"/>
</dbReference>
<dbReference type="Gene3D" id="2.40.180.10">
    <property type="entry name" value="Catalase core domain"/>
    <property type="match status" value="1"/>
</dbReference>
<feature type="region of interest" description="Disordered" evidence="2">
    <location>
        <begin position="208"/>
        <end position="249"/>
    </location>
</feature>
<dbReference type="InterPro" id="IPR036392">
    <property type="entry name" value="PLAT/LH2_dom_sf"/>
</dbReference>
<name>A0A915ID05_ROMCU</name>
<comment type="caution">
    <text evidence="1">Lacks conserved residue(s) required for the propagation of feature annotation.</text>
</comment>
<dbReference type="WBParaSite" id="nRc.2.0.1.t11777-RA">
    <property type="protein sequence ID" value="nRc.2.0.1.t11777-RA"/>
    <property type="gene ID" value="nRc.2.0.1.g11777"/>
</dbReference>
<feature type="compositionally biased region" description="Polar residues" evidence="2">
    <location>
        <begin position="224"/>
        <end position="249"/>
    </location>
</feature>
<organism evidence="5 6">
    <name type="scientific">Romanomermis culicivorax</name>
    <name type="common">Nematode worm</name>
    <dbReference type="NCBI Taxonomy" id="13658"/>
    <lineage>
        <taxon>Eukaryota</taxon>
        <taxon>Metazoa</taxon>
        <taxon>Ecdysozoa</taxon>
        <taxon>Nematoda</taxon>
        <taxon>Enoplea</taxon>
        <taxon>Dorylaimia</taxon>
        <taxon>Mermithida</taxon>
        <taxon>Mermithoidea</taxon>
        <taxon>Mermithidae</taxon>
        <taxon>Romanomermis</taxon>
    </lineage>
</organism>
<evidence type="ECO:0000313" key="5">
    <source>
        <dbReference type="Proteomes" id="UP000887565"/>
    </source>
</evidence>
<evidence type="ECO:0000256" key="2">
    <source>
        <dbReference type="SAM" id="MobiDB-lite"/>
    </source>
</evidence>
<feature type="compositionally biased region" description="Polar residues" evidence="2">
    <location>
        <begin position="208"/>
        <end position="217"/>
    </location>
</feature>
<evidence type="ECO:0000256" key="1">
    <source>
        <dbReference type="PROSITE-ProRule" id="PRU00152"/>
    </source>
</evidence>
<dbReference type="Proteomes" id="UP000887565">
    <property type="component" value="Unplaced"/>
</dbReference>
<dbReference type="Pfam" id="PF01477">
    <property type="entry name" value="PLAT"/>
    <property type="match status" value="1"/>
</dbReference>
<dbReference type="CDD" id="cd01756">
    <property type="entry name" value="PLAT_repeat"/>
    <property type="match status" value="1"/>
</dbReference>
<feature type="domain" description="PLAT" evidence="4">
    <location>
        <begin position="51"/>
        <end position="172"/>
    </location>
</feature>
<protein>
    <submittedName>
        <fullName evidence="6">PLAT domain-containing protein</fullName>
    </submittedName>
</protein>
<sequence>MMCSALSFLMVCLSRVTHALNFFTSAYTMETSRLAENVNLALDKNTETLVTDYVINVKTSDRFGAGTDADVFVRLLGDRDPEGCLEPLALKHSQNLNKFERNSFDQFTLCDQISRGKLEKIKIWHDDTGLGASWHLEFVEVCDIRAQLMYRFPCHRWLSSTEDDKQICRTLRCTEISIGPKQTVQIATGTPKPGVSITNRFKKSSLNSLISRPGSSHNNKRTDSAPTLTDQNFPDDSSSTLDCGNEQEQSDMVTKLRELDSNNRQGGCDAGKFSFIEPSSNKIEVFSARPSTVYGQFSFGRGPRQESAAEVVGAKAVDRNMIGRKQNSKSSLYGPFSSR</sequence>
<feature type="signal peptide" evidence="3">
    <location>
        <begin position="1"/>
        <end position="19"/>
    </location>
</feature>
<dbReference type="AlphaFoldDB" id="A0A915ID05"/>
<dbReference type="InterPro" id="IPR052970">
    <property type="entry name" value="Inner_ear_hair_cell_LOXHD"/>
</dbReference>
<keyword evidence="5" id="KW-1185">Reference proteome</keyword>
<feature type="chain" id="PRO_5038138974" evidence="3">
    <location>
        <begin position="20"/>
        <end position="339"/>
    </location>
</feature>
<dbReference type="SMART" id="SM00308">
    <property type="entry name" value="LH2"/>
    <property type="match status" value="1"/>
</dbReference>
<reference evidence="6" key="1">
    <citation type="submission" date="2022-11" db="UniProtKB">
        <authorList>
            <consortium name="WormBaseParasite"/>
        </authorList>
    </citation>
    <scope>IDENTIFICATION</scope>
</reference>
<evidence type="ECO:0000259" key="4">
    <source>
        <dbReference type="PROSITE" id="PS50095"/>
    </source>
</evidence>
<keyword evidence="3" id="KW-0732">Signal</keyword>
<evidence type="ECO:0000313" key="6">
    <source>
        <dbReference type="WBParaSite" id="nRc.2.0.1.t11777-RA"/>
    </source>
</evidence>
<proteinExistence type="predicted"/>